<evidence type="ECO:0000313" key="8">
    <source>
        <dbReference type="Proteomes" id="UP000541444"/>
    </source>
</evidence>
<keyword evidence="2" id="KW-0808">Transferase</keyword>
<dbReference type="Proteomes" id="UP000541444">
    <property type="component" value="Unassembled WGS sequence"/>
</dbReference>
<dbReference type="GO" id="GO:0004674">
    <property type="term" value="F:protein serine/threonine kinase activity"/>
    <property type="evidence" value="ECO:0007669"/>
    <property type="project" value="UniProtKB-KW"/>
</dbReference>
<feature type="domain" description="Serine-threonine/tyrosine-protein kinase catalytic" evidence="6">
    <location>
        <begin position="16"/>
        <end position="58"/>
    </location>
</feature>
<evidence type="ECO:0000256" key="1">
    <source>
        <dbReference type="ARBA" id="ARBA00022527"/>
    </source>
</evidence>
<dbReference type="EMBL" id="JACGCM010001204">
    <property type="protein sequence ID" value="KAF6159059.1"/>
    <property type="molecule type" value="Genomic_DNA"/>
</dbReference>
<dbReference type="PANTHER" id="PTHR27002">
    <property type="entry name" value="RECEPTOR-LIKE SERINE/THREONINE-PROTEIN KINASE SD1-8"/>
    <property type="match status" value="1"/>
</dbReference>
<keyword evidence="8" id="KW-1185">Reference proteome</keyword>
<dbReference type="InterPro" id="IPR001245">
    <property type="entry name" value="Ser-Thr/Tyr_kinase_cat_dom"/>
</dbReference>
<keyword evidence="5" id="KW-0067">ATP-binding</keyword>
<evidence type="ECO:0000313" key="7">
    <source>
        <dbReference type="EMBL" id="KAF6159059.1"/>
    </source>
</evidence>
<gene>
    <name evidence="7" type="ORF">GIB67_032676</name>
</gene>
<sequence length="192" mass="22063">MDPDKSIQIVIRNSTNSGYMAPEYAMEGLFSIKSDVFAFGVLLLDIVALVHQQFQQFYYGSVNDQRPQLLAETRWPNIVNRVQTAVQRIHSRQKLFTGEAAAFNESRTLRLNIWQIVIFQKVSPSFQTLIHKSCPRAVAARNVLQRHNIYNGYCTLNTQYTNLNELQVNYNNERSRDLGLMATVKNTIYASL</sequence>
<accession>A0A7J7MVU5</accession>
<reference evidence="7 8" key="1">
    <citation type="journal article" date="2020" name="IScience">
        <title>Genome Sequencing of the Endangered Kingdonia uniflora (Circaeasteraceae, Ranunculales) Reveals Potential Mechanisms of Evolutionary Specialization.</title>
        <authorList>
            <person name="Sun Y."/>
            <person name="Deng T."/>
            <person name="Zhang A."/>
            <person name="Moore M.J."/>
            <person name="Landis J.B."/>
            <person name="Lin N."/>
            <person name="Zhang H."/>
            <person name="Zhang X."/>
            <person name="Huang J."/>
            <person name="Zhang X."/>
            <person name="Sun H."/>
            <person name="Wang H."/>
        </authorList>
    </citation>
    <scope>NUCLEOTIDE SEQUENCE [LARGE SCALE GENOMIC DNA]</scope>
    <source>
        <strain evidence="7">TB1705</strain>
        <tissue evidence="7">Leaf</tissue>
    </source>
</reference>
<dbReference type="Gene3D" id="3.30.70.330">
    <property type="match status" value="1"/>
</dbReference>
<keyword evidence="1" id="KW-0723">Serine/threonine-protein kinase</keyword>
<dbReference type="GO" id="GO:0005524">
    <property type="term" value="F:ATP binding"/>
    <property type="evidence" value="ECO:0007669"/>
    <property type="project" value="UniProtKB-KW"/>
</dbReference>
<keyword evidence="3" id="KW-0547">Nucleotide-binding</keyword>
<dbReference type="InterPro" id="IPR012677">
    <property type="entry name" value="Nucleotide-bd_a/b_plait_sf"/>
</dbReference>
<comment type="caution">
    <text evidence="7">The sequence shown here is derived from an EMBL/GenBank/DDBJ whole genome shotgun (WGS) entry which is preliminary data.</text>
</comment>
<dbReference type="Pfam" id="PF07714">
    <property type="entry name" value="PK_Tyr_Ser-Thr"/>
    <property type="match status" value="1"/>
</dbReference>
<evidence type="ECO:0000256" key="4">
    <source>
        <dbReference type="ARBA" id="ARBA00022777"/>
    </source>
</evidence>
<organism evidence="7 8">
    <name type="scientific">Kingdonia uniflora</name>
    <dbReference type="NCBI Taxonomy" id="39325"/>
    <lineage>
        <taxon>Eukaryota</taxon>
        <taxon>Viridiplantae</taxon>
        <taxon>Streptophyta</taxon>
        <taxon>Embryophyta</taxon>
        <taxon>Tracheophyta</taxon>
        <taxon>Spermatophyta</taxon>
        <taxon>Magnoliopsida</taxon>
        <taxon>Ranunculales</taxon>
        <taxon>Circaeasteraceae</taxon>
        <taxon>Kingdonia</taxon>
    </lineage>
</organism>
<dbReference type="SUPFAM" id="SSF56112">
    <property type="entry name" value="Protein kinase-like (PK-like)"/>
    <property type="match status" value="1"/>
</dbReference>
<dbReference type="GO" id="GO:0005886">
    <property type="term" value="C:plasma membrane"/>
    <property type="evidence" value="ECO:0007669"/>
    <property type="project" value="TreeGrafter"/>
</dbReference>
<dbReference type="OrthoDB" id="688481at2759"/>
<evidence type="ECO:0000256" key="3">
    <source>
        <dbReference type="ARBA" id="ARBA00022741"/>
    </source>
</evidence>
<dbReference type="Gene3D" id="1.10.510.10">
    <property type="entry name" value="Transferase(Phosphotransferase) domain 1"/>
    <property type="match status" value="1"/>
</dbReference>
<proteinExistence type="predicted"/>
<keyword evidence="4" id="KW-0418">Kinase</keyword>
<evidence type="ECO:0000259" key="6">
    <source>
        <dbReference type="Pfam" id="PF07714"/>
    </source>
</evidence>
<evidence type="ECO:0000256" key="5">
    <source>
        <dbReference type="ARBA" id="ARBA00022840"/>
    </source>
</evidence>
<name>A0A7J7MVU5_9MAGN</name>
<dbReference type="InterPro" id="IPR011009">
    <property type="entry name" value="Kinase-like_dom_sf"/>
</dbReference>
<evidence type="ECO:0000256" key="2">
    <source>
        <dbReference type="ARBA" id="ARBA00022679"/>
    </source>
</evidence>
<dbReference type="AlphaFoldDB" id="A0A7J7MVU5"/>
<dbReference type="PANTHER" id="PTHR27002:SF1095">
    <property type="entry name" value="G-TYPE LECTIN S-RECEPTOR-LIKE SERINE_THREONINE-PROTEIN KINASE RKS1"/>
    <property type="match status" value="1"/>
</dbReference>
<protein>
    <recommendedName>
        <fullName evidence="6">Serine-threonine/tyrosine-protein kinase catalytic domain-containing protein</fullName>
    </recommendedName>
</protein>